<sequence>MLYAAQNGIITLINAMRNANPYLLAVTDNSGRGILWYAILNRRRSVFQLIYSLNGLEKEMIKYRTDLVDNNLLHMAALLVPSSIRSGRLGPAMQVQKEIQWFKVIYLISIYLSIYNGNKLQC</sequence>
<dbReference type="Proteomes" id="UP000265566">
    <property type="component" value="Chromosome 5"/>
</dbReference>
<dbReference type="PANTHER" id="PTHR24177:SF329">
    <property type="entry name" value="ANKYRIN REPEAT PROTEIN"/>
    <property type="match status" value="1"/>
</dbReference>
<name>A0A396HQB7_MEDTR</name>
<accession>A0A396HQB7</accession>
<dbReference type="EMBL" id="PSQE01000005">
    <property type="protein sequence ID" value="RHN54778.1"/>
    <property type="molecule type" value="Genomic_DNA"/>
</dbReference>
<evidence type="ECO:0000313" key="1">
    <source>
        <dbReference type="EMBL" id="RHN54778.1"/>
    </source>
</evidence>
<dbReference type="AlphaFoldDB" id="A0A396HQB7"/>
<proteinExistence type="predicted"/>
<organism evidence="1">
    <name type="scientific">Medicago truncatula</name>
    <name type="common">Barrel medic</name>
    <name type="synonym">Medicago tribuloides</name>
    <dbReference type="NCBI Taxonomy" id="3880"/>
    <lineage>
        <taxon>Eukaryota</taxon>
        <taxon>Viridiplantae</taxon>
        <taxon>Streptophyta</taxon>
        <taxon>Embryophyta</taxon>
        <taxon>Tracheophyta</taxon>
        <taxon>Spermatophyta</taxon>
        <taxon>Magnoliopsida</taxon>
        <taxon>eudicotyledons</taxon>
        <taxon>Gunneridae</taxon>
        <taxon>Pentapetalae</taxon>
        <taxon>rosids</taxon>
        <taxon>fabids</taxon>
        <taxon>Fabales</taxon>
        <taxon>Fabaceae</taxon>
        <taxon>Papilionoideae</taxon>
        <taxon>50 kb inversion clade</taxon>
        <taxon>NPAAA clade</taxon>
        <taxon>Hologalegina</taxon>
        <taxon>IRL clade</taxon>
        <taxon>Trifolieae</taxon>
        <taxon>Medicago</taxon>
    </lineage>
</organism>
<protein>
    <recommendedName>
        <fullName evidence="2">Ankyrin repeat-containing domain-containing protein</fullName>
    </recommendedName>
</protein>
<gene>
    <name evidence="1" type="ORF">MtrunA17_Chr5g0410551</name>
</gene>
<dbReference type="PANTHER" id="PTHR24177">
    <property type="entry name" value="CASKIN"/>
    <property type="match status" value="1"/>
</dbReference>
<evidence type="ECO:0008006" key="2">
    <source>
        <dbReference type="Google" id="ProtNLM"/>
    </source>
</evidence>
<reference evidence="1" key="1">
    <citation type="journal article" date="2018" name="Nat. Plants">
        <title>Whole-genome landscape of Medicago truncatula symbiotic genes.</title>
        <authorList>
            <person name="Pecrix Y."/>
            <person name="Gamas P."/>
            <person name="Carrere S."/>
        </authorList>
    </citation>
    <scope>NUCLEOTIDE SEQUENCE</scope>
    <source>
        <tissue evidence="1">Leaves</tissue>
    </source>
</reference>
<comment type="caution">
    <text evidence="1">The sequence shown here is derived from an EMBL/GenBank/DDBJ whole genome shotgun (WGS) entry which is preliminary data.</text>
</comment>
<dbReference type="Gramene" id="rna29862">
    <property type="protein sequence ID" value="RHN54778.1"/>
    <property type="gene ID" value="gene29862"/>
</dbReference>